<comment type="caution">
    <text evidence="5">The sequence shown here is derived from an EMBL/GenBank/DDBJ whole genome shotgun (WGS) entry which is preliminary data.</text>
</comment>
<dbReference type="Pfam" id="PF23357">
    <property type="entry name" value="DUF7088"/>
    <property type="match status" value="1"/>
</dbReference>
<sequence length="639" mass="71172">MRRTRLAFSTLGVLAALLLAIGVNLLADRLLSSARLDLTENRLYTLSPGTRQVLEGLRDPVTLRFFYSRRLGAEIPQYGAYAERVRDMLREYVAASRGMVRLELYDPEPFSETEDRAIALGLQGVPLDQGGEQVFFGLAGANLVDTERAIPFFQPERERFLEADLTRVVFELSNPEKPVLAVLSPLPLSGDPRAMMMRQPQLAQPQVVIRQLREAYTVQDLGYDAQVIPPEVQVLLLAHPQNLPEAAQYAVDQFVMRGGRLIVMIDPHSEMQATRPGPTGQPPTDTASRLDRLLEAWGVEAPADQVVLDLRGAWRVRAGPNERVQAVDYVAWFNLQGDSLNRDEQSTALLEQVSVASAGHLRARQGAGIEFIPLLTSSAQSMLLDAAQVRREPSPTRILAEFRADGERRVIAARIRGNLLSAFQDGPPALAEGATRPEGFPAHLARSNGPANLVVIHDSDILEDRFWVRVQEFFGQQSIAPFSNNGPFVVNLADSLSGSDAMIGLRSRGESQRPFEVVEDIRRRADAQFRQTERQLTERLQATERRLRDLRQGTPGEGARNTNQVVITEAQRAEIERAREEIAATRRQLRAVQLELRRDIEALDRNLRILNIVAVPLLLTLLAIVLGVLRARRRAAARA</sequence>
<dbReference type="Proteomes" id="UP000553193">
    <property type="component" value="Unassembled WGS sequence"/>
</dbReference>
<evidence type="ECO:0000259" key="3">
    <source>
        <dbReference type="Pfam" id="PF09822"/>
    </source>
</evidence>
<protein>
    <submittedName>
        <fullName evidence="5">ABC-type uncharacterized transport system involved in gliding motility auxiliary subunit</fullName>
    </submittedName>
</protein>
<evidence type="ECO:0000256" key="2">
    <source>
        <dbReference type="SAM" id="Phobius"/>
    </source>
</evidence>
<gene>
    <name evidence="5" type="ORF">GGQ83_000850</name>
</gene>
<feature type="coiled-coil region" evidence="1">
    <location>
        <begin position="533"/>
        <end position="606"/>
    </location>
</feature>
<proteinExistence type="predicted"/>
<keyword evidence="2" id="KW-1133">Transmembrane helix</keyword>
<reference evidence="5 6" key="1">
    <citation type="submission" date="2020-08" db="EMBL/GenBank/DDBJ databases">
        <title>Genomic Encyclopedia of Type Strains, Phase IV (KMG-IV): sequencing the most valuable type-strain genomes for metagenomic binning, comparative biology and taxonomic classification.</title>
        <authorList>
            <person name="Goeker M."/>
        </authorList>
    </citation>
    <scope>NUCLEOTIDE SEQUENCE [LARGE SCALE GENOMIC DNA]</scope>
    <source>
        <strain evidence="5 6">DSM 19979</strain>
    </source>
</reference>
<feature type="transmembrane region" description="Helical" evidence="2">
    <location>
        <begin position="609"/>
        <end position="629"/>
    </location>
</feature>
<evidence type="ECO:0000313" key="5">
    <source>
        <dbReference type="EMBL" id="MBB3897424.1"/>
    </source>
</evidence>
<keyword evidence="2" id="KW-0812">Transmembrane</keyword>
<accession>A0A840AAY2</accession>
<dbReference type="RefSeq" id="WP_184382342.1">
    <property type="nucleotide sequence ID" value="NZ_JACIDJ010000001.1"/>
</dbReference>
<keyword evidence="6" id="KW-1185">Reference proteome</keyword>
<evidence type="ECO:0000259" key="4">
    <source>
        <dbReference type="Pfam" id="PF23357"/>
    </source>
</evidence>
<organism evidence="5 6">
    <name type="scientific">Roseococcus suduntuyensis</name>
    <dbReference type="NCBI Taxonomy" id="455361"/>
    <lineage>
        <taxon>Bacteria</taxon>
        <taxon>Pseudomonadati</taxon>
        <taxon>Pseudomonadota</taxon>
        <taxon>Alphaproteobacteria</taxon>
        <taxon>Acetobacterales</taxon>
        <taxon>Roseomonadaceae</taxon>
        <taxon>Roseococcus</taxon>
    </lineage>
</organism>
<feature type="domain" description="ABC-type uncharacterised transport system" evidence="3">
    <location>
        <begin position="187"/>
        <end position="491"/>
    </location>
</feature>
<dbReference type="Pfam" id="PF09822">
    <property type="entry name" value="ABC_transp_aux"/>
    <property type="match status" value="1"/>
</dbReference>
<name>A0A840AAY2_9PROT</name>
<dbReference type="InterPro" id="IPR055396">
    <property type="entry name" value="DUF7088"/>
</dbReference>
<keyword evidence="1" id="KW-0175">Coiled coil</keyword>
<dbReference type="InterPro" id="IPR019196">
    <property type="entry name" value="ABC_transp_unknown"/>
</dbReference>
<feature type="domain" description="DUF7088" evidence="4">
    <location>
        <begin position="40"/>
        <end position="139"/>
    </location>
</feature>
<dbReference type="EMBL" id="JACIDJ010000001">
    <property type="protein sequence ID" value="MBB3897424.1"/>
    <property type="molecule type" value="Genomic_DNA"/>
</dbReference>
<evidence type="ECO:0000256" key="1">
    <source>
        <dbReference type="SAM" id="Coils"/>
    </source>
</evidence>
<keyword evidence="2" id="KW-0472">Membrane</keyword>
<dbReference type="AlphaFoldDB" id="A0A840AAY2"/>
<evidence type="ECO:0000313" key="6">
    <source>
        <dbReference type="Proteomes" id="UP000553193"/>
    </source>
</evidence>